<evidence type="ECO:0000313" key="3">
    <source>
        <dbReference type="Proteomes" id="UP001241747"/>
    </source>
</evidence>
<organism evidence="2 3">
    <name type="scientific">Xanthobacter agilis</name>
    <dbReference type="NCBI Taxonomy" id="47492"/>
    <lineage>
        <taxon>Bacteria</taxon>
        <taxon>Pseudomonadati</taxon>
        <taxon>Pseudomonadota</taxon>
        <taxon>Alphaproteobacteria</taxon>
        <taxon>Hyphomicrobiales</taxon>
        <taxon>Xanthobacteraceae</taxon>
        <taxon>Xanthobacter</taxon>
    </lineage>
</organism>
<keyword evidence="3" id="KW-1185">Reference proteome</keyword>
<gene>
    <name evidence="2" type="ORF">QOZ94_001602</name>
</gene>
<reference evidence="2 3" key="1">
    <citation type="submission" date="2023-07" db="EMBL/GenBank/DDBJ databases">
        <title>Genomic Encyclopedia of Type Strains, Phase IV (KMG-IV): sequencing the most valuable type-strain genomes for metagenomic binning, comparative biology and taxonomic classification.</title>
        <authorList>
            <person name="Goeker M."/>
        </authorList>
    </citation>
    <scope>NUCLEOTIDE SEQUENCE [LARGE SCALE GENOMIC DNA]</scope>
    <source>
        <strain evidence="2 3">DSM 3770</strain>
    </source>
</reference>
<accession>A0ABU0LCE2</accession>
<dbReference type="EMBL" id="JAUSVY010000003">
    <property type="protein sequence ID" value="MDQ0504820.1"/>
    <property type="molecule type" value="Genomic_DNA"/>
</dbReference>
<proteinExistence type="predicted"/>
<feature type="chain" id="PRO_5046352764" description="DUF930 domain-containing protein" evidence="1">
    <location>
        <begin position="25"/>
        <end position="133"/>
    </location>
</feature>
<keyword evidence="1" id="KW-0732">Signal</keyword>
<comment type="caution">
    <text evidence="2">The sequence shown here is derived from an EMBL/GenBank/DDBJ whole genome shotgun (WGS) entry which is preliminary data.</text>
</comment>
<dbReference type="Proteomes" id="UP001241747">
    <property type="component" value="Unassembled WGS sequence"/>
</dbReference>
<dbReference type="InterPro" id="IPR009273">
    <property type="entry name" value="DUF930"/>
</dbReference>
<dbReference type="RefSeq" id="WP_237346784.1">
    <property type="nucleotide sequence ID" value="NZ_JABWGX010000023.1"/>
</dbReference>
<sequence>MRALHLPLAASVATVLVCTGIAQAATPKRDEMMLHLDPATRIEQRCNARAMGMIEREHHGMRPDELVAYAFADTTVGGDSVVAPGAAVRSAGHWYRLSYRCHASADGMDIKDLSYALGAEVPRADWSAHDLVP</sequence>
<protein>
    <recommendedName>
        <fullName evidence="4">DUF930 domain-containing protein</fullName>
    </recommendedName>
</protein>
<dbReference type="Pfam" id="PF06059">
    <property type="entry name" value="DUF930"/>
    <property type="match status" value="1"/>
</dbReference>
<evidence type="ECO:0000256" key="1">
    <source>
        <dbReference type="SAM" id="SignalP"/>
    </source>
</evidence>
<evidence type="ECO:0008006" key="4">
    <source>
        <dbReference type="Google" id="ProtNLM"/>
    </source>
</evidence>
<evidence type="ECO:0000313" key="2">
    <source>
        <dbReference type="EMBL" id="MDQ0504820.1"/>
    </source>
</evidence>
<feature type="signal peptide" evidence="1">
    <location>
        <begin position="1"/>
        <end position="24"/>
    </location>
</feature>
<name>A0ABU0LCE2_XANAG</name>